<dbReference type="Proteomes" id="UP000265663">
    <property type="component" value="Unassembled WGS sequence"/>
</dbReference>
<evidence type="ECO:0000313" key="7">
    <source>
        <dbReference type="EMBL" id="RMZ73789.1"/>
    </source>
</evidence>
<dbReference type="GO" id="GO:0004497">
    <property type="term" value="F:monooxygenase activity"/>
    <property type="evidence" value="ECO:0007669"/>
    <property type="project" value="UniProtKB-KW"/>
</dbReference>
<dbReference type="SUPFAM" id="SSF48264">
    <property type="entry name" value="Cytochrome P450"/>
    <property type="match status" value="1"/>
</dbReference>
<keyword evidence="3 5" id="KW-0479">Metal-binding</keyword>
<comment type="similarity">
    <text evidence="2">Belongs to the cytochrome P450 family.</text>
</comment>
<keyword evidence="6" id="KW-0472">Membrane</keyword>
<keyword evidence="4 5" id="KW-0408">Iron</keyword>
<keyword evidence="6" id="KW-0812">Transmembrane</keyword>
<dbReference type="InterPro" id="IPR036396">
    <property type="entry name" value="Cyt_P450_sf"/>
</dbReference>
<dbReference type="PANTHER" id="PTHR24305">
    <property type="entry name" value="CYTOCHROME P450"/>
    <property type="match status" value="1"/>
</dbReference>
<feature type="binding site" description="axial binding residue" evidence="5">
    <location>
        <position position="490"/>
    </location>
    <ligand>
        <name>heme</name>
        <dbReference type="ChEBI" id="CHEBI:30413"/>
    </ligand>
    <ligandPart>
        <name>Fe</name>
        <dbReference type="ChEBI" id="CHEBI:18248"/>
    </ligandPart>
</feature>
<evidence type="ECO:0000256" key="6">
    <source>
        <dbReference type="SAM" id="Phobius"/>
    </source>
</evidence>
<dbReference type="AlphaFoldDB" id="A0A3M7MHF4"/>
<dbReference type="PRINTS" id="PR00385">
    <property type="entry name" value="P450"/>
</dbReference>
<dbReference type="OrthoDB" id="1470350at2759"/>
<evidence type="ECO:0000256" key="2">
    <source>
        <dbReference type="ARBA" id="ARBA00010617"/>
    </source>
</evidence>
<dbReference type="Pfam" id="PF00067">
    <property type="entry name" value="p450"/>
    <property type="match status" value="1"/>
</dbReference>
<feature type="transmembrane region" description="Helical" evidence="6">
    <location>
        <begin position="12"/>
        <end position="30"/>
    </location>
</feature>
<dbReference type="EMBL" id="KE747843">
    <property type="protein sequence ID" value="RMZ73789.1"/>
    <property type="molecule type" value="Genomic_DNA"/>
</dbReference>
<keyword evidence="5" id="KW-0349">Heme</keyword>
<evidence type="ECO:0000256" key="1">
    <source>
        <dbReference type="ARBA" id="ARBA00001971"/>
    </source>
</evidence>
<dbReference type="InterPro" id="IPR001128">
    <property type="entry name" value="Cyt_P450"/>
</dbReference>
<name>A0A3M7MHF4_9PLEO</name>
<keyword evidence="6" id="KW-1133">Transmembrane helix</keyword>
<dbReference type="GO" id="GO:0016705">
    <property type="term" value="F:oxidoreductase activity, acting on paired donors, with incorporation or reduction of molecular oxygen"/>
    <property type="evidence" value="ECO:0007669"/>
    <property type="project" value="InterPro"/>
</dbReference>
<evidence type="ECO:0000256" key="3">
    <source>
        <dbReference type="ARBA" id="ARBA00022723"/>
    </source>
</evidence>
<protein>
    <submittedName>
        <fullName evidence="7">Cytochrome p450 monooxygenase</fullName>
    </submittedName>
</protein>
<comment type="cofactor">
    <cofactor evidence="1 5">
        <name>heme</name>
        <dbReference type="ChEBI" id="CHEBI:30413"/>
    </cofactor>
</comment>
<dbReference type="InterPro" id="IPR050121">
    <property type="entry name" value="Cytochrome_P450_monoxygenase"/>
</dbReference>
<proteinExistence type="inferred from homology"/>
<dbReference type="PANTHER" id="PTHR24305:SF166">
    <property type="entry name" value="CYTOCHROME P450 12A4, MITOCHONDRIAL-RELATED"/>
    <property type="match status" value="1"/>
</dbReference>
<dbReference type="GO" id="GO:0005506">
    <property type="term" value="F:iron ion binding"/>
    <property type="evidence" value="ECO:0007669"/>
    <property type="project" value="InterPro"/>
</dbReference>
<evidence type="ECO:0000256" key="4">
    <source>
        <dbReference type="ARBA" id="ARBA00023004"/>
    </source>
</evidence>
<gene>
    <name evidence="7" type="ORF">GMOD_00004582</name>
</gene>
<dbReference type="InterPro" id="IPR002403">
    <property type="entry name" value="Cyt_P450_E_grp-IV"/>
</dbReference>
<dbReference type="GO" id="GO:0020037">
    <property type="term" value="F:heme binding"/>
    <property type="evidence" value="ECO:0007669"/>
    <property type="project" value="InterPro"/>
</dbReference>
<dbReference type="CDD" id="cd11059">
    <property type="entry name" value="CYP_fungal"/>
    <property type="match status" value="1"/>
</dbReference>
<accession>A0A3M7MHF4</accession>
<keyword evidence="7" id="KW-0560">Oxidoreductase</keyword>
<keyword evidence="7" id="KW-0503">Monooxygenase</keyword>
<sequence length="546" mass="60903">MLFALSSSPFSAVGVGVLLGMLVGAYVSYLRSNKSLRQIPAAHPLAHFTALWMHAVRWRGEENATLKAAHDRLGPIVCLGPREISVNCVQGGIRAIYAGGFEKVCARDGYNWYSFFSNYRGVDNMFSTGSNKRHAARKRMLSNIYSKSHVTASDALRAQTSTILYARFLPFLERTFSEPDNKGVLNMYALLSATTMDIVTCYIFGLKAGSNLIDDGQQLAWFLDVYNSRRSFNFWPQEFPGLSAFVEKWFNYRLTPKWVDEANAEIEDWTVNMCDSASAVVMAGAAHVQDRPVVYQQLQQSMAKQSVKGDALNKAIASEVLDHLAAGFDTSGITLAYVIHELSQHPDAQALLQREMLSLSPRLVSSSAPQLPDAKVVDSLPYLHAVLWETLRLHSAIPGPQPRFTPLNGCHLGPDEASYYVPGGVRVSASAGLLHLNEEVFERANEWRPERWLDMDQLGDEKRKDMESRWFWAFGSQDVLLTMCSGGRMCVGSHLAVFMMKYIIAALYSSYSTTIVDDTGMEQMDSYTAPPKSDKLIVKLEKLIQE</sequence>
<evidence type="ECO:0000256" key="5">
    <source>
        <dbReference type="PIRSR" id="PIRSR602403-1"/>
    </source>
</evidence>
<organism evidence="7 8">
    <name type="scientific">Pyrenophora seminiperda CCB06</name>
    <dbReference type="NCBI Taxonomy" id="1302712"/>
    <lineage>
        <taxon>Eukaryota</taxon>
        <taxon>Fungi</taxon>
        <taxon>Dikarya</taxon>
        <taxon>Ascomycota</taxon>
        <taxon>Pezizomycotina</taxon>
        <taxon>Dothideomycetes</taxon>
        <taxon>Pleosporomycetidae</taxon>
        <taxon>Pleosporales</taxon>
        <taxon>Pleosporineae</taxon>
        <taxon>Pleosporaceae</taxon>
        <taxon>Pyrenophora</taxon>
    </lineage>
</organism>
<keyword evidence="8" id="KW-1185">Reference proteome</keyword>
<reference evidence="7 8" key="1">
    <citation type="journal article" date="2014" name="PLoS ONE">
        <title>De novo Genome Assembly of the Fungal Plant Pathogen Pyrenophora semeniperda.</title>
        <authorList>
            <person name="Soliai M.M."/>
            <person name="Meyer S.E."/>
            <person name="Udall J.A."/>
            <person name="Elzinga D.E."/>
            <person name="Hermansen R.A."/>
            <person name="Bodily P.M."/>
            <person name="Hart A.A."/>
            <person name="Coleman C.E."/>
        </authorList>
    </citation>
    <scope>NUCLEOTIDE SEQUENCE [LARGE SCALE GENOMIC DNA]</scope>
    <source>
        <strain evidence="7 8">CCB06</strain>
        <tissue evidence="7">Mycelium</tissue>
    </source>
</reference>
<dbReference type="PRINTS" id="PR00465">
    <property type="entry name" value="EP450IV"/>
</dbReference>
<evidence type="ECO:0000313" key="8">
    <source>
        <dbReference type="Proteomes" id="UP000265663"/>
    </source>
</evidence>
<dbReference type="Gene3D" id="1.10.630.10">
    <property type="entry name" value="Cytochrome P450"/>
    <property type="match status" value="1"/>
</dbReference>